<keyword evidence="3 12" id="KW-0245">EGF-like domain</keyword>
<keyword evidence="10 12" id="KW-1015">Disulfide bond</keyword>
<dbReference type="InterPro" id="IPR018097">
    <property type="entry name" value="EGF_Ca-bd_CS"/>
</dbReference>
<feature type="disulfide bond" evidence="12">
    <location>
        <begin position="231"/>
        <end position="240"/>
    </location>
</feature>
<sequence length="753" mass="83162">MLWSVGLLLVIVAAVVIDTCTVDPVDVVFVLDSSGSMQTTGFQSERDFVKQFTDLVQIGEKEFHIGVVQFDTQGFIEFNLTAYFDKTSIKNAVSNIVYRNGGTTISSGLSKASDVLKQTSRSSAVMYVVLLTDGDLYSDKDATFSVADQLKLNPALRIFVIGIGMAVPTEDMKQIASSASYFLHVNQSAELAAAVSATVKITCEPIEDCASSPCQNGGTCETKHPAYSCKCPYGYSGARCQDYDECLSNPCYNNGTCYQGRNLYYCMCVPGYIGSRCETNYNECSSNPCQNGATCIDRVNGYTCSCVPGYVGVNCETDYNECASGPCQNGGTCVDFVNFFQCRCPPGFYEDLCETGICHPQPADMIFLLDSSVSQTEQNFKNQLHFVSNFTKQVLIGPNDTQISVIKFSSDAMIEFDLNTHDNNISLNEAIQSIQFKPGITRTDKALLKAYEIADSSRNRLRPNRKRARVFVIIITDGMSTYREDTKNAAKELKKLNLEGIATIGIGNQVSHQELRDIATSSSNSPNVFSVDNFDSLYTIVTQLVHVTCKECSKSAVSDVILMIDESVNTSDIESLKVFAGLRDTASKLIQFMDTLGNKDNDTHVSLTSFSNNVTTHVRFSDNLSRSELLLNTSRILHKENVISNISSALFYANMHGFDETNGGRVEARKFLVILTNGRFNLDLYFELEKERSLENKIKIITVGFGSNINVDQLQIIATGPYHVFAETDDSSTNLEVLKREFMYNSCNLDFTD</sequence>
<accession>A0ABD3VN76</accession>
<keyword evidence="5 13" id="KW-0732">Signal</keyword>
<dbReference type="PROSITE" id="PS50234">
    <property type="entry name" value="VWFA"/>
    <property type="match status" value="3"/>
</dbReference>
<dbReference type="SMART" id="SM00327">
    <property type="entry name" value="VWA"/>
    <property type="match status" value="3"/>
</dbReference>
<dbReference type="FunFam" id="2.10.25.10:FF:000006">
    <property type="entry name" value="Versican core protein-like isoform 1"/>
    <property type="match status" value="1"/>
</dbReference>
<evidence type="ECO:0000313" key="16">
    <source>
        <dbReference type="EMBL" id="KAL3861910.1"/>
    </source>
</evidence>
<evidence type="ECO:0000256" key="3">
    <source>
        <dbReference type="ARBA" id="ARBA00022536"/>
    </source>
</evidence>
<dbReference type="InterPro" id="IPR002035">
    <property type="entry name" value="VWF_A"/>
</dbReference>
<dbReference type="Gene3D" id="2.10.25.10">
    <property type="entry name" value="Laminin"/>
    <property type="match status" value="4"/>
</dbReference>
<evidence type="ECO:0000256" key="5">
    <source>
        <dbReference type="ARBA" id="ARBA00022729"/>
    </source>
</evidence>
<feature type="domain" description="EGF-like" evidence="14">
    <location>
        <begin position="318"/>
        <end position="354"/>
    </location>
</feature>
<evidence type="ECO:0000256" key="2">
    <source>
        <dbReference type="ARBA" id="ARBA00022475"/>
    </source>
</evidence>
<dbReference type="EMBL" id="JBJQND010000011">
    <property type="protein sequence ID" value="KAL3861910.1"/>
    <property type="molecule type" value="Genomic_DNA"/>
</dbReference>
<evidence type="ECO:0000256" key="11">
    <source>
        <dbReference type="ARBA" id="ARBA00023180"/>
    </source>
</evidence>
<dbReference type="InterPro" id="IPR050525">
    <property type="entry name" value="ECM_Assembly_Org"/>
</dbReference>
<reference evidence="16 17" key="1">
    <citation type="submission" date="2024-11" db="EMBL/GenBank/DDBJ databases">
        <title>Chromosome-level genome assembly of the freshwater bivalve Anodonta woodiana.</title>
        <authorList>
            <person name="Chen X."/>
        </authorList>
    </citation>
    <scope>NUCLEOTIDE SEQUENCE [LARGE SCALE GENOMIC DNA]</scope>
    <source>
        <strain evidence="16">MN2024</strain>
        <tissue evidence="16">Gills</tissue>
    </source>
</reference>
<feature type="disulfide bond" evidence="12">
    <location>
        <begin position="306"/>
        <end position="315"/>
    </location>
</feature>
<dbReference type="PROSITE" id="PS50026">
    <property type="entry name" value="EGF_3"/>
    <property type="match status" value="4"/>
</dbReference>
<proteinExistence type="predicted"/>
<dbReference type="InterPro" id="IPR000742">
    <property type="entry name" value="EGF"/>
</dbReference>
<evidence type="ECO:0000256" key="1">
    <source>
        <dbReference type="ARBA" id="ARBA00004251"/>
    </source>
</evidence>
<dbReference type="FunFam" id="2.10.25.10:FF:000391">
    <property type="entry name" value="Weary, isoform C"/>
    <property type="match status" value="1"/>
</dbReference>
<dbReference type="Proteomes" id="UP001634394">
    <property type="component" value="Unassembled WGS sequence"/>
</dbReference>
<feature type="domain" description="EGF-like" evidence="14">
    <location>
        <begin position="205"/>
        <end position="241"/>
    </location>
</feature>
<feature type="chain" id="PRO_5044821574" evidence="13">
    <location>
        <begin position="22"/>
        <end position="753"/>
    </location>
</feature>
<dbReference type="SMART" id="SM00179">
    <property type="entry name" value="EGF_CA"/>
    <property type="match status" value="4"/>
</dbReference>
<evidence type="ECO:0000256" key="9">
    <source>
        <dbReference type="ARBA" id="ARBA00023136"/>
    </source>
</evidence>
<keyword evidence="4" id="KW-0812">Transmembrane</keyword>
<keyword evidence="17" id="KW-1185">Reference proteome</keyword>
<feature type="domain" description="VWFA" evidence="15">
    <location>
        <begin position="26"/>
        <end position="199"/>
    </location>
</feature>
<keyword evidence="6" id="KW-0677">Repeat</keyword>
<dbReference type="Gene3D" id="3.40.50.410">
    <property type="entry name" value="von Willebrand factor, type A domain"/>
    <property type="match status" value="3"/>
</dbReference>
<dbReference type="PANTHER" id="PTHR24020:SF20">
    <property type="entry name" value="PH DOMAIN-CONTAINING PROTEIN"/>
    <property type="match status" value="1"/>
</dbReference>
<evidence type="ECO:0000259" key="14">
    <source>
        <dbReference type="PROSITE" id="PS50026"/>
    </source>
</evidence>
<dbReference type="SUPFAM" id="SSF53300">
    <property type="entry name" value="vWA-like"/>
    <property type="match status" value="3"/>
</dbReference>
<comment type="caution">
    <text evidence="16">The sequence shown here is derived from an EMBL/GenBank/DDBJ whole genome shotgun (WGS) entry which is preliminary data.</text>
</comment>
<feature type="domain" description="VWFA" evidence="15">
    <location>
        <begin position="559"/>
        <end position="742"/>
    </location>
</feature>
<evidence type="ECO:0000256" key="6">
    <source>
        <dbReference type="ARBA" id="ARBA00022737"/>
    </source>
</evidence>
<dbReference type="CDD" id="cd00198">
    <property type="entry name" value="vWFA"/>
    <property type="match status" value="1"/>
</dbReference>
<dbReference type="AlphaFoldDB" id="A0ABD3VN76"/>
<evidence type="ECO:0000259" key="15">
    <source>
        <dbReference type="PROSITE" id="PS50234"/>
    </source>
</evidence>
<evidence type="ECO:0000256" key="13">
    <source>
        <dbReference type="SAM" id="SignalP"/>
    </source>
</evidence>
<feature type="domain" description="EGF-like" evidence="14">
    <location>
        <begin position="242"/>
        <end position="278"/>
    </location>
</feature>
<feature type="signal peptide" evidence="13">
    <location>
        <begin position="1"/>
        <end position="21"/>
    </location>
</feature>
<dbReference type="PRINTS" id="PR00453">
    <property type="entry name" value="VWFADOMAIN"/>
</dbReference>
<evidence type="ECO:0000256" key="7">
    <source>
        <dbReference type="ARBA" id="ARBA00022837"/>
    </source>
</evidence>
<keyword evidence="2" id="KW-1003">Cell membrane</keyword>
<feature type="disulfide bond" evidence="12">
    <location>
        <begin position="344"/>
        <end position="353"/>
    </location>
</feature>
<dbReference type="PANTHER" id="PTHR24020">
    <property type="entry name" value="COLLAGEN ALPHA"/>
    <property type="match status" value="1"/>
</dbReference>
<evidence type="ECO:0000256" key="12">
    <source>
        <dbReference type="PROSITE-ProRule" id="PRU00076"/>
    </source>
</evidence>
<dbReference type="Pfam" id="PF00008">
    <property type="entry name" value="EGF"/>
    <property type="match status" value="4"/>
</dbReference>
<keyword evidence="9" id="KW-0472">Membrane</keyword>
<feature type="domain" description="VWFA" evidence="15">
    <location>
        <begin position="364"/>
        <end position="544"/>
    </location>
</feature>
<dbReference type="PRINTS" id="PR00010">
    <property type="entry name" value="EGFBLOOD"/>
</dbReference>
<dbReference type="PROSITE" id="PS00022">
    <property type="entry name" value="EGF_1"/>
    <property type="match status" value="3"/>
</dbReference>
<evidence type="ECO:0000313" key="17">
    <source>
        <dbReference type="Proteomes" id="UP001634394"/>
    </source>
</evidence>
<dbReference type="GO" id="GO:0007154">
    <property type="term" value="P:cell communication"/>
    <property type="evidence" value="ECO:0007669"/>
    <property type="project" value="UniProtKB-ARBA"/>
</dbReference>
<gene>
    <name evidence="16" type="ORF">ACJMK2_007923</name>
</gene>
<dbReference type="SMART" id="SM00181">
    <property type="entry name" value="EGF"/>
    <property type="match status" value="4"/>
</dbReference>
<dbReference type="PROSITE" id="PS00010">
    <property type="entry name" value="ASX_HYDROXYL"/>
    <property type="match status" value="2"/>
</dbReference>
<comment type="caution">
    <text evidence="12">Lacks conserved residue(s) required for the propagation of feature annotation.</text>
</comment>
<keyword evidence="7" id="KW-0106">Calcium</keyword>
<dbReference type="InterPro" id="IPR001881">
    <property type="entry name" value="EGF-like_Ca-bd_dom"/>
</dbReference>
<comment type="subcellular location">
    <subcellularLocation>
        <location evidence="1">Cell membrane</location>
        <topology evidence="1">Single-pass type I membrane protein</topology>
    </subcellularLocation>
</comment>
<protein>
    <submittedName>
        <fullName evidence="16">Uncharacterized protein</fullName>
    </submittedName>
</protein>
<dbReference type="FunFam" id="2.10.25.10:FF:000143">
    <property type="entry name" value="Protein crumbs 1"/>
    <property type="match status" value="1"/>
</dbReference>
<evidence type="ECO:0000256" key="10">
    <source>
        <dbReference type="ARBA" id="ARBA00023157"/>
    </source>
</evidence>
<evidence type="ECO:0000256" key="4">
    <source>
        <dbReference type="ARBA" id="ARBA00022692"/>
    </source>
</evidence>
<keyword evidence="8" id="KW-1133">Transmembrane helix</keyword>
<dbReference type="PROSITE" id="PS01187">
    <property type="entry name" value="EGF_CA"/>
    <property type="match status" value="2"/>
</dbReference>
<feature type="disulfide bond" evidence="12">
    <location>
        <begin position="268"/>
        <end position="277"/>
    </location>
</feature>
<dbReference type="CDD" id="cd00054">
    <property type="entry name" value="EGF_CA"/>
    <property type="match status" value="4"/>
</dbReference>
<keyword evidence="11" id="KW-0325">Glycoprotein</keyword>
<dbReference type="Pfam" id="PF00092">
    <property type="entry name" value="VWA"/>
    <property type="match status" value="3"/>
</dbReference>
<dbReference type="GO" id="GO:0023052">
    <property type="term" value="P:signaling"/>
    <property type="evidence" value="ECO:0007669"/>
    <property type="project" value="UniProtKB-ARBA"/>
</dbReference>
<dbReference type="InterPro" id="IPR036465">
    <property type="entry name" value="vWFA_dom_sf"/>
</dbReference>
<dbReference type="InterPro" id="IPR000152">
    <property type="entry name" value="EGF-type_Asp/Asn_hydroxyl_site"/>
</dbReference>
<evidence type="ECO:0000256" key="8">
    <source>
        <dbReference type="ARBA" id="ARBA00022989"/>
    </source>
</evidence>
<dbReference type="PROSITE" id="PS01186">
    <property type="entry name" value="EGF_2"/>
    <property type="match status" value="4"/>
</dbReference>
<dbReference type="CDD" id="cd01450">
    <property type="entry name" value="vWFA_subfamily_ECM"/>
    <property type="match status" value="2"/>
</dbReference>
<dbReference type="GO" id="GO:0005886">
    <property type="term" value="C:plasma membrane"/>
    <property type="evidence" value="ECO:0007669"/>
    <property type="project" value="UniProtKB-SubCell"/>
</dbReference>
<feature type="domain" description="EGF-like" evidence="14">
    <location>
        <begin position="280"/>
        <end position="316"/>
    </location>
</feature>
<dbReference type="SUPFAM" id="SSF57196">
    <property type="entry name" value="EGF/Laminin"/>
    <property type="match status" value="3"/>
</dbReference>
<organism evidence="16 17">
    <name type="scientific">Sinanodonta woodiana</name>
    <name type="common">Chinese pond mussel</name>
    <name type="synonym">Anodonta woodiana</name>
    <dbReference type="NCBI Taxonomy" id="1069815"/>
    <lineage>
        <taxon>Eukaryota</taxon>
        <taxon>Metazoa</taxon>
        <taxon>Spiralia</taxon>
        <taxon>Lophotrochozoa</taxon>
        <taxon>Mollusca</taxon>
        <taxon>Bivalvia</taxon>
        <taxon>Autobranchia</taxon>
        <taxon>Heteroconchia</taxon>
        <taxon>Palaeoheterodonta</taxon>
        <taxon>Unionida</taxon>
        <taxon>Unionoidea</taxon>
        <taxon>Unionidae</taxon>
        <taxon>Unioninae</taxon>
        <taxon>Sinanodonta</taxon>
    </lineage>
</organism>
<dbReference type="FunFam" id="2.10.25.10:FF:000004">
    <property type="entry name" value="Neurogenic locus notch 1"/>
    <property type="match status" value="1"/>
</dbReference>
<name>A0ABD3VN76_SINWO</name>